<name>A0A368S609_SETIT</name>
<feature type="compositionally biased region" description="Polar residues" evidence="1">
    <location>
        <begin position="118"/>
        <end position="128"/>
    </location>
</feature>
<evidence type="ECO:0000256" key="1">
    <source>
        <dbReference type="SAM" id="MobiDB-lite"/>
    </source>
</evidence>
<reference evidence="2" key="2">
    <citation type="submission" date="2015-07" db="EMBL/GenBank/DDBJ databases">
        <authorList>
            <person name="Noorani M."/>
        </authorList>
    </citation>
    <scope>NUCLEOTIDE SEQUENCE</scope>
    <source>
        <strain evidence="2">Yugu1</strain>
    </source>
</reference>
<accession>A0A368S609</accession>
<feature type="compositionally biased region" description="Basic and acidic residues" evidence="1">
    <location>
        <begin position="52"/>
        <end position="69"/>
    </location>
</feature>
<evidence type="ECO:0000313" key="2">
    <source>
        <dbReference type="EMBL" id="RCV37875.1"/>
    </source>
</evidence>
<reference evidence="2" key="1">
    <citation type="journal article" date="2012" name="Nat. Biotechnol.">
        <title>Reference genome sequence of the model plant Setaria.</title>
        <authorList>
            <person name="Bennetzen J.L."/>
            <person name="Schmutz J."/>
            <person name="Wang H."/>
            <person name="Percifield R."/>
            <person name="Hawkins J."/>
            <person name="Pontaroli A.C."/>
            <person name="Estep M."/>
            <person name="Feng L."/>
            <person name="Vaughn J.N."/>
            <person name="Grimwood J."/>
            <person name="Jenkins J."/>
            <person name="Barry K."/>
            <person name="Lindquist E."/>
            <person name="Hellsten U."/>
            <person name="Deshpande S."/>
            <person name="Wang X."/>
            <person name="Wu X."/>
            <person name="Mitros T."/>
            <person name="Triplett J."/>
            <person name="Yang X."/>
            <person name="Ye C.Y."/>
            <person name="Mauro-Herrera M."/>
            <person name="Wang L."/>
            <person name="Li P."/>
            <person name="Sharma M."/>
            <person name="Sharma R."/>
            <person name="Ronald P.C."/>
            <person name="Panaud O."/>
            <person name="Kellogg E.A."/>
            <person name="Brutnell T.P."/>
            <person name="Doust A.N."/>
            <person name="Tuskan G.A."/>
            <person name="Rokhsar D."/>
            <person name="Devos K.M."/>
        </authorList>
    </citation>
    <scope>NUCLEOTIDE SEQUENCE [LARGE SCALE GENOMIC DNA]</scope>
    <source>
        <strain evidence="2">Yugu1</strain>
    </source>
</reference>
<gene>
    <name evidence="2" type="ORF">SETIT_8G097700v2</name>
</gene>
<dbReference type="AlphaFoldDB" id="A0A368S609"/>
<proteinExistence type="predicted"/>
<dbReference type="EMBL" id="CM003535">
    <property type="protein sequence ID" value="RCV37875.1"/>
    <property type="molecule type" value="Genomic_DNA"/>
</dbReference>
<sequence>MLQQVDGLIIFTSPIPILHLAGSMHVAVVPCIRTKDVELVITSVHHRHGRPRTNDVDGTRPSEHQEWCRTRLPPSRRSRVSATPSRSSAGREAFNDPSSIRLHASQDRRTPPGPASITAKSADSSRPSPQGCRDVPRMTK</sequence>
<protein>
    <submittedName>
        <fullName evidence="2">Uncharacterized protein</fullName>
    </submittedName>
</protein>
<feature type="region of interest" description="Disordered" evidence="1">
    <location>
        <begin position="43"/>
        <end position="140"/>
    </location>
</feature>
<organism evidence="2">
    <name type="scientific">Setaria italica</name>
    <name type="common">Foxtail millet</name>
    <name type="synonym">Panicum italicum</name>
    <dbReference type="NCBI Taxonomy" id="4555"/>
    <lineage>
        <taxon>Eukaryota</taxon>
        <taxon>Viridiplantae</taxon>
        <taxon>Streptophyta</taxon>
        <taxon>Embryophyta</taxon>
        <taxon>Tracheophyta</taxon>
        <taxon>Spermatophyta</taxon>
        <taxon>Magnoliopsida</taxon>
        <taxon>Liliopsida</taxon>
        <taxon>Poales</taxon>
        <taxon>Poaceae</taxon>
        <taxon>PACMAD clade</taxon>
        <taxon>Panicoideae</taxon>
        <taxon>Panicodae</taxon>
        <taxon>Paniceae</taxon>
        <taxon>Cenchrinae</taxon>
        <taxon>Setaria</taxon>
    </lineage>
</organism>